<reference evidence="2 3" key="1">
    <citation type="submission" date="2019-07" db="EMBL/GenBank/DDBJ databases">
        <title>Full genome sequence of Luteimonas sp. Gr-4.</title>
        <authorList>
            <person name="Im W.-T."/>
        </authorList>
    </citation>
    <scope>NUCLEOTIDE SEQUENCE [LARGE SCALE GENOMIC DNA]</scope>
    <source>
        <strain evidence="2 3">Gr-4</strain>
    </source>
</reference>
<dbReference type="Pfam" id="PF06796">
    <property type="entry name" value="NapE"/>
    <property type="match status" value="1"/>
</dbReference>
<dbReference type="InterPro" id="IPR010649">
    <property type="entry name" value="NapE_TorE"/>
</dbReference>
<name>A0A518N5J1_9GAMM</name>
<dbReference type="KEGG" id="lug:FPZ22_10060"/>
<dbReference type="EMBL" id="CP042218">
    <property type="protein sequence ID" value="QDW67186.1"/>
    <property type="molecule type" value="Genomic_DNA"/>
</dbReference>
<sequence>MPAERALDAETGQPTQRRELILFLFITVVLFPILSVMIVGGYGFAVWFWQMFVAGPPTG</sequence>
<gene>
    <name evidence="2" type="ORF">FPZ22_10060</name>
</gene>
<dbReference type="AlphaFoldDB" id="A0A518N5J1"/>
<proteinExistence type="predicted"/>
<evidence type="ECO:0000313" key="2">
    <source>
        <dbReference type="EMBL" id="QDW67186.1"/>
    </source>
</evidence>
<accession>A0A518N5J1</accession>
<evidence type="ECO:0000256" key="1">
    <source>
        <dbReference type="SAM" id="Phobius"/>
    </source>
</evidence>
<feature type="transmembrane region" description="Helical" evidence="1">
    <location>
        <begin position="20"/>
        <end position="49"/>
    </location>
</feature>
<dbReference type="Proteomes" id="UP000316584">
    <property type="component" value="Chromosome"/>
</dbReference>
<organism evidence="2 3">
    <name type="scientific">Luteimonas granuli</name>
    <dbReference type="NCBI Taxonomy" id="1176533"/>
    <lineage>
        <taxon>Bacteria</taxon>
        <taxon>Pseudomonadati</taxon>
        <taxon>Pseudomonadota</taxon>
        <taxon>Gammaproteobacteria</taxon>
        <taxon>Lysobacterales</taxon>
        <taxon>Lysobacteraceae</taxon>
        <taxon>Luteimonas</taxon>
    </lineage>
</organism>
<keyword evidence="1" id="KW-0472">Membrane</keyword>
<keyword evidence="1" id="KW-1133">Transmembrane helix</keyword>
<keyword evidence="3" id="KW-1185">Reference proteome</keyword>
<evidence type="ECO:0000313" key="3">
    <source>
        <dbReference type="Proteomes" id="UP000316584"/>
    </source>
</evidence>
<protein>
    <submittedName>
        <fullName evidence="2">TorE protein</fullName>
    </submittedName>
</protein>
<keyword evidence="1" id="KW-0812">Transmembrane</keyword>